<dbReference type="CDD" id="cd03801">
    <property type="entry name" value="GT4_PimA-like"/>
    <property type="match status" value="1"/>
</dbReference>
<dbReference type="SUPFAM" id="SSF53756">
    <property type="entry name" value="UDP-Glycosyltransferase/glycogen phosphorylase"/>
    <property type="match status" value="1"/>
</dbReference>
<accession>A0A2H0NH49</accession>
<dbReference type="GO" id="GO:0004377">
    <property type="term" value="F:GDP-Man:Man(3)GlcNAc(2)-PP-Dol alpha-1,2-mannosyltransferase activity"/>
    <property type="evidence" value="ECO:0007669"/>
    <property type="project" value="InterPro"/>
</dbReference>
<organism evidence="2 3">
    <name type="scientific">Candidatus Gottesmanbacteria bacterium CG11_big_fil_rev_8_21_14_0_20_37_11</name>
    <dbReference type="NCBI Taxonomy" id="1974575"/>
    <lineage>
        <taxon>Bacteria</taxon>
        <taxon>Candidatus Gottesmaniibacteriota</taxon>
    </lineage>
</organism>
<dbReference type="AlphaFoldDB" id="A0A2H0NH49"/>
<sequence length="358" mass="41373">MDNIKKKIGIYSPYLNIFGGGERYILSIAELLAKDNYVYLFEEYKLKQKVRDYFDISLDKVNFVSNGLFLTKNIINKYISLKKMDYFFYMTDGSLFFSPAKKNYLIIQSPSHIPPLTKLNRIKLVNWDCICYSQFMKDIILKKLKKKAIILPPPVATNKFISKLSKKKNIILTVGRFFRHLHDKKQQFLLDVFIDNHKTLFKNWKLVIAGGLTENKESSYVEDLKIKSKGCPVSILVNPKFEDLVSIYSESKIYWHATGYGEDIDRYPERAEHFGITTLEAMSGECVPVVISMGGQKELVTEGINGYLWSTKNDLVSKTSLLINNPELLKDLSPLARKRALDFSYDVFYGKLKKIIEN</sequence>
<gene>
    <name evidence="2" type="ORF">COV53_04180</name>
</gene>
<dbReference type="PANTHER" id="PTHR45919">
    <property type="entry name" value="GDP-MAN:MAN(3)GLCNAC(2)-PP-DOL ALPHA-1,2-MANNOSYLTRANSFERASE"/>
    <property type="match status" value="1"/>
</dbReference>
<dbReference type="InterPro" id="IPR001296">
    <property type="entry name" value="Glyco_trans_1"/>
</dbReference>
<evidence type="ECO:0000259" key="1">
    <source>
        <dbReference type="Pfam" id="PF00534"/>
    </source>
</evidence>
<dbReference type="GO" id="GO:0006487">
    <property type="term" value="P:protein N-linked glycosylation"/>
    <property type="evidence" value="ECO:0007669"/>
    <property type="project" value="TreeGrafter"/>
</dbReference>
<evidence type="ECO:0000313" key="3">
    <source>
        <dbReference type="Proteomes" id="UP000230707"/>
    </source>
</evidence>
<reference evidence="2 3" key="1">
    <citation type="submission" date="2017-09" db="EMBL/GenBank/DDBJ databases">
        <title>Depth-based differentiation of microbial function through sediment-hosted aquifers and enrichment of novel symbionts in the deep terrestrial subsurface.</title>
        <authorList>
            <person name="Probst A.J."/>
            <person name="Ladd B."/>
            <person name="Jarett J.K."/>
            <person name="Geller-Mcgrath D.E."/>
            <person name="Sieber C.M."/>
            <person name="Emerson J.B."/>
            <person name="Anantharaman K."/>
            <person name="Thomas B.C."/>
            <person name="Malmstrom R."/>
            <person name="Stieglmeier M."/>
            <person name="Klingl A."/>
            <person name="Woyke T."/>
            <person name="Ryan C.M."/>
            <person name="Banfield J.F."/>
        </authorList>
    </citation>
    <scope>NUCLEOTIDE SEQUENCE [LARGE SCALE GENOMIC DNA]</scope>
    <source>
        <strain evidence="2">CG11_big_fil_rev_8_21_14_0_20_37_11</strain>
    </source>
</reference>
<name>A0A2H0NH49_9BACT</name>
<dbReference type="InterPro" id="IPR038013">
    <property type="entry name" value="ALG11"/>
</dbReference>
<dbReference type="EMBL" id="PCWS01000092">
    <property type="protein sequence ID" value="PIR08200.1"/>
    <property type="molecule type" value="Genomic_DNA"/>
</dbReference>
<dbReference type="PANTHER" id="PTHR45919:SF1">
    <property type="entry name" value="GDP-MAN:MAN(3)GLCNAC(2)-PP-DOL ALPHA-1,2-MANNOSYLTRANSFERASE"/>
    <property type="match status" value="1"/>
</dbReference>
<dbReference type="Gene3D" id="3.40.50.2000">
    <property type="entry name" value="Glycogen Phosphorylase B"/>
    <property type="match status" value="1"/>
</dbReference>
<comment type="caution">
    <text evidence="2">The sequence shown here is derived from an EMBL/GenBank/DDBJ whole genome shotgun (WGS) entry which is preliminary data.</text>
</comment>
<proteinExistence type="predicted"/>
<feature type="domain" description="Glycosyl transferase family 1" evidence="1">
    <location>
        <begin position="157"/>
        <end position="339"/>
    </location>
</feature>
<dbReference type="GO" id="GO:0016020">
    <property type="term" value="C:membrane"/>
    <property type="evidence" value="ECO:0007669"/>
    <property type="project" value="TreeGrafter"/>
</dbReference>
<protein>
    <recommendedName>
        <fullName evidence="1">Glycosyl transferase family 1 domain-containing protein</fullName>
    </recommendedName>
</protein>
<dbReference type="Pfam" id="PF00534">
    <property type="entry name" value="Glycos_transf_1"/>
    <property type="match status" value="1"/>
</dbReference>
<evidence type="ECO:0000313" key="2">
    <source>
        <dbReference type="EMBL" id="PIR08200.1"/>
    </source>
</evidence>
<dbReference type="Proteomes" id="UP000230707">
    <property type="component" value="Unassembled WGS sequence"/>
</dbReference>